<gene>
    <name evidence="1" type="ORF">DPMN_099958</name>
</gene>
<keyword evidence="2" id="KW-1185">Reference proteome</keyword>
<reference evidence="1" key="2">
    <citation type="submission" date="2020-11" db="EMBL/GenBank/DDBJ databases">
        <authorList>
            <person name="McCartney M.A."/>
            <person name="Auch B."/>
            <person name="Kono T."/>
            <person name="Mallez S."/>
            <person name="Becker A."/>
            <person name="Gohl D.M."/>
            <person name="Silverstein K.A.T."/>
            <person name="Koren S."/>
            <person name="Bechman K.B."/>
            <person name="Herman A."/>
            <person name="Abrahante J.E."/>
            <person name="Garbe J."/>
        </authorList>
    </citation>
    <scope>NUCLEOTIDE SEQUENCE</scope>
    <source>
        <strain evidence="1">Duluth1</strain>
        <tissue evidence="1">Whole animal</tissue>
    </source>
</reference>
<sequence length="162" mass="18551">MAINFAIGSQEEVASWGPDAVYKIQKRARLQIMQVLQKRREPCTIEYPQNMYCWNQLDPDDIIRQPVNLGDFKTLLNLHSGLVQLEGLDQVTEGERQRQNAVKHLQMLRDVVAKNIRGRPIKCELCDLDCPTPQLLALHLETAKHKELEQQIMGPPGARSTR</sequence>
<dbReference type="AlphaFoldDB" id="A0A9D4LI92"/>
<organism evidence="1 2">
    <name type="scientific">Dreissena polymorpha</name>
    <name type="common">Zebra mussel</name>
    <name type="synonym">Mytilus polymorpha</name>
    <dbReference type="NCBI Taxonomy" id="45954"/>
    <lineage>
        <taxon>Eukaryota</taxon>
        <taxon>Metazoa</taxon>
        <taxon>Spiralia</taxon>
        <taxon>Lophotrochozoa</taxon>
        <taxon>Mollusca</taxon>
        <taxon>Bivalvia</taxon>
        <taxon>Autobranchia</taxon>
        <taxon>Heteroconchia</taxon>
        <taxon>Euheterodonta</taxon>
        <taxon>Imparidentia</taxon>
        <taxon>Neoheterodontei</taxon>
        <taxon>Myida</taxon>
        <taxon>Dreissenoidea</taxon>
        <taxon>Dreissenidae</taxon>
        <taxon>Dreissena</taxon>
    </lineage>
</organism>
<protein>
    <recommendedName>
        <fullName evidence="3">C2H2-type domain-containing protein</fullName>
    </recommendedName>
</protein>
<evidence type="ECO:0000313" key="1">
    <source>
        <dbReference type="EMBL" id="KAH3857351.1"/>
    </source>
</evidence>
<comment type="caution">
    <text evidence="1">The sequence shown here is derived from an EMBL/GenBank/DDBJ whole genome shotgun (WGS) entry which is preliminary data.</text>
</comment>
<name>A0A9D4LI92_DREPO</name>
<evidence type="ECO:0008006" key="3">
    <source>
        <dbReference type="Google" id="ProtNLM"/>
    </source>
</evidence>
<dbReference type="Proteomes" id="UP000828390">
    <property type="component" value="Unassembled WGS sequence"/>
</dbReference>
<proteinExistence type="predicted"/>
<evidence type="ECO:0000313" key="2">
    <source>
        <dbReference type="Proteomes" id="UP000828390"/>
    </source>
</evidence>
<reference evidence="1" key="1">
    <citation type="journal article" date="2019" name="bioRxiv">
        <title>The Genome of the Zebra Mussel, Dreissena polymorpha: A Resource for Invasive Species Research.</title>
        <authorList>
            <person name="McCartney M.A."/>
            <person name="Auch B."/>
            <person name="Kono T."/>
            <person name="Mallez S."/>
            <person name="Zhang Y."/>
            <person name="Obille A."/>
            <person name="Becker A."/>
            <person name="Abrahante J.E."/>
            <person name="Garbe J."/>
            <person name="Badalamenti J.P."/>
            <person name="Herman A."/>
            <person name="Mangelson H."/>
            <person name="Liachko I."/>
            <person name="Sullivan S."/>
            <person name="Sone E.D."/>
            <person name="Koren S."/>
            <person name="Silverstein K.A.T."/>
            <person name="Beckman K.B."/>
            <person name="Gohl D.M."/>
        </authorList>
    </citation>
    <scope>NUCLEOTIDE SEQUENCE</scope>
    <source>
        <strain evidence="1">Duluth1</strain>
        <tissue evidence="1">Whole animal</tissue>
    </source>
</reference>
<accession>A0A9D4LI92</accession>
<dbReference type="EMBL" id="JAIWYP010000003">
    <property type="protein sequence ID" value="KAH3857351.1"/>
    <property type="molecule type" value="Genomic_DNA"/>
</dbReference>